<dbReference type="EMBL" id="JAVREL010000014">
    <property type="protein sequence ID" value="MDT0345552.1"/>
    <property type="molecule type" value="Genomic_DNA"/>
</dbReference>
<dbReference type="SUPFAM" id="SSF53807">
    <property type="entry name" value="Helical backbone' metal receptor"/>
    <property type="match status" value="1"/>
</dbReference>
<keyword evidence="3" id="KW-0813">Transport</keyword>
<dbReference type="Pfam" id="PF01497">
    <property type="entry name" value="Peripla_BP_2"/>
    <property type="match status" value="1"/>
</dbReference>
<dbReference type="RefSeq" id="WP_311706675.1">
    <property type="nucleotide sequence ID" value="NZ_JAVREL010000014.1"/>
</dbReference>
<evidence type="ECO:0000259" key="6">
    <source>
        <dbReference type="PROSITE" id="PS50983"/>
    </source>
</evidence>
<dbReference type="Gene3D" id="3.40.50.1980">
    <property type="entry name" value="Nitrogenase molybdenum iron protein domain"/>
    <property type="match status" value="2"/>
</dbReference>
<comment type="similarity">
    <text evidence="2">Belongs to the bacterial solute-binding protein 8 family.</text>
</comment>
<dbReference type="Proteomes" id="UP001183246">
    <property type="component" value="Unassembled WGS sequence"/>
</dbReference>
<dbReference type="PANTHER" id="PTHR30532:SF24">
    <property type="entry name" value="FERRIC ENTEROBACTIN-BINDING PERIPLASMIC PROTEIN FEPB"/>
    <property type="match status" value="1"/>
</dbReference>
<dbReference type="InterPro" id="IPR006311">
    <property type="entry name" value="TAT_signal"/>
</dbReference>
<dbReference type="InterPro" id="IPR002491">
    <property type="entry name" value="ABC_transptr_periplasmic_BD"/>
</dbReference>
<comment type="subcellular location">
    <subcellularLocation>
        <location evidence="1">Cell envelope</location>
    </subcellularLocation>
</comment>
<evidence type="ECO:0000256" key="3">
    <source>
        <dbReference type="ARBA" id="ARBA00022448"/>
    </source>
</evidence>
<sequence length="344" mass="36280">MTATPISRLSRRGLLAAGGSFGALTALTACGGEDSGDGDTADQPGGGGWSFTDDRGETVELDAAPRILVAYVGSAAALVDYGIECTGVFGPTLLPGGEPDVQAVNLDVDALTVVGNAWGEFNIEEYARLEPDLLISNVHTVPDLWYVPEDSADEILALAPSVGILTLATPLRTAVERYAELAEALGADLSAPAVTEARSRFEAAAEALRQTARDNPGIKVLALSATADQVWFASPEQLPDLTYYQDLGVEFITPENPQDGVFEPVSWEDVDRYPADLILVDNRTANLQPDQLAESKPTWRALPAVEAGQVAAWTSEPAYSHARCAPLLEDLAEALRTATAVSGS</sequence>
<accession>A0ABU2MVX5</accession>
<reference evidence="8" key="1">
    <citation type="submission" date="2023-07" db="EMBL/GenBank/DDBJ databases">
        <title>30 novel species of actinomycetes from the DSMZ collection.</title>
        <authorList>
            <person name="Nouioui I."/>
        </authorList>
    </citation>
    <scope>NUCLEOTIDE SEQUENCE [LARGE SCALE GENOMIC DNA]</scope>
    <source>
        <strain evidence="8">DSM 44938</strain>
    </source>
</reference>
<evidence type="ECO:0000256" key="5">
    <source>
        <dbReference type="SAM" id="MobiDB-lite"/>
    </source>
</evidence>
<comment type="caution">
    <text evidence="7">The sequence shown here is derived from an EMBL/GenBank/DDBJ whole genome shotgun (WGS) entry which is preliminary data.</text>
</comment>
<protein>
    <submittedName>
        <fullName evidence="7">ABC transporter substrate-binding protein</fullName>
    </submittedName>
</protein>
<gene>
    <name evidence="7" type="ORF">RM590_23555</name>
</gene>
<dbReference type="PANTHER" id="PTHR30532">
    <property type="entry name" value="IRON III DICITRATE-BINDING PERIPLASMIC PROTEIN"/>
    <property type="match status" value="1"/>
</dbReference>
<evidence type="ECO:0000256" key="2">
    <source>
        <dbReference type="ARBA" id="ARBA00008814"/>
    </source>
</evidence>
<evidence type="ECO:0000256" key="4">
    <source>
        <dbReference type="ARBA" id="ARBA00022729"/>
    </source>
</evidence>
<organism evidence="7 8">
    <name type="scientific">Streptomyces litchfieldiae</name>
    <dbReference type="NCBI Taxonomy" id="3075543"/>
    <lineage>
        <taxon>Bacteria</taxon>
        <taxon>Bacillati</taxon>
        <taxon>Actinomycetota</taxon>
        <taxon>Actinomycetes</taxon>
        <taxon>Kitasatosporales</taxon>
        <taxon>Streptomycetaceae</taxon>
        <taxon>Streptomyces</taxon>
    </lineage>
</organism>
<dbReference type="PROSITE" id="PS51318">
    <property type="entry name" value="TAT"/>
    <property type="match status" value="1"/>
</dbReference>
<dbReference type="PROSITE" id="PS50983">
    <property type="entry name" value="FE_B12_PBP"/>
    <property type="match status" value="1"/>
</dbReference>
<proteinExistence type="inferred from homology"/>
<keyword evidence="4" id="KW-0732">Signal</keyword>
<evidence type="ECO:0000313" key="7">
    <source>
        <dbReference type="EMBL" id="MDT0345552.1"/>
    </source>
</evidence>
<feature type="domain" description="Fe/B12 periplasmic-binding" evidence="6">
    <location>
        <begin position="66"/>
        <end position="339"/>
    </location>
</feature>
<evidence type="ECO:0000313" key="8">
    <source>
        <dbReference type="Proteomes" id="UP001183246"/>
    </source>
</evidence>
<keyword evidence="8" id="KW-1185">Reference proteome</keyword>
<name>A0ABU2MVX5_9ACTN</name>
<evidence type="ECO:0000256" key="1">
    <source>
        <dbReference type="ARBA" id="ARBA00004196"/>
    </source>
</evidence>
<feature type="region of interest" description="Disordered" evidence="5">
    <location>
        <begin position="34"/>
        <end position="54"/>
    </location>
</feature>
<dbReference type="InterPro" id="IPR051313">
    <property type="entry name" value="Bact_iron-sidero_bind"/>
</dbReference>